<feature type="domain" description="AprE-like beta-barrel" evidence="7">
    <location>
        <begin position="269"/>
        <end position="355"/>
    </location>
</feature>
<dbReference type="OrthoDB" id="594147at2"/>
<dbReference type="RefSeq" id="WP_098194916.1">
    <property type="nucleotide sequence ID" value="NZ_CP023777.1"/>
</dbReference>
<feature type="transmembrane region" description="Helical" evidence="6">
    <location>
        <begin position="27"/>
        <end position="46"/>
    </location>
</feature>
<gene>
    <name evidence="8" type="ORF">COR50_16005</name>
</gene>
<dbReference type="InterPro" id="IPR058982">
    <property type="entry name" value="Beta-barrel_AprE"/>
</dbReference>
<proteinExistence type="predicted"/>
<comment type="subcellular location">
    <subcellularLocation>
        <location evidence="1">Membrane</location>
        <topology evidence="1">Single-pass membrane protein</topology>
    </subcellularLocation>
</comment>
<dbReference type="Proteomes" id="UP000220133">
    <property type="component" value="Chromosome"/>
</dbReference>
<reference evidence="8 9" key="1">
    <citation type="submission" date="2017-10" db="EMBL/GenBank/DDBJ databases">
        <title>Paenichitinophaga pekingensis gen. nov., sp. nov., isolated from activated sludge.</title>
        <authorList>
            <person name="Jin D."/>
            <person name="Kong X."/>
            <person name="Deng Y."/>
            <person name="Bai Z."/>
        </authorList>
    </citation>
    <scope>NUCLEOTIDE SEQUENCE [LARGE SCALE GENOMIC DNA]</scope>
    <source>
        <strain evidence="8 9">13</strain>
    </source>
</reference>
<accession>A0A291QXF0</accession>
<evidence type="ECO:0000313" key="8">
    <source>
        <dbReference type="EMBL" id="ATL48543.1"/>
    </source>
</evidence>
<dbReference type="GO" id="GO:0016020">
    <property type="term" value="C:membrane"/>
    <property type="evidence" value="ECO:0007669"/>
    <property type="project" value="UniProtKB-SubCell"/>
</dbReference>
<keyword evidence="2 6" id="KW-0812">Transmembrane</keyword>
<dbReference type="PANTHER" id="PTHR30386:SF26">
    <property type="entry name" value="TRANSPORT PROTEIN COMB"/>
    <property type="match status" value="1"/>
</dbReference>
<dbReference type="InterPro" id="IPR050739">
    <property type="entry name" value="MFP"/>
</dbReference>
<dbReference type="PRINTS" id="PR01490">
    <property type="entry name" value="RTXTOXIND"/>
</dbReference>
<dbReference type="Gene3D" id="2.40.30.170">
    <property type="match status" value="1"/>
</dbReference>
<evidence type="ECO:0000256" key="1">
    <source>
        <dbReference type="ARBA" id="ARBA00004167"/>
    </source>
</evidence>
<evidence type="ECO:0000256" key="4">
    <source>
        <dbReference type="ARBA" id="ARBA00023136"/>
    </source>
</evidence>
<feature type="coiled-coil region" evidence="5">
    <location>
        <begin position="201"/>
        <end position="228"/>
    </location>
</feature>
<dbReference type="AlphaFoldDB" id="A0A291QXF0"/>
<name>A0A291QXF0_9BACT</name>
<dbReference type="Pfam" id="PF26002">
    <property type="entry name" value="Beta-barrel_AprE"/>
    <property type="match status" value="1"/>
</dbReference>
<evidence type="ECO:0000259" key="7">
    <source>
        <dbReference type="Pfam" id="PF26002"/>
    </source>
</evidence>
<evidence type="ECO:0000313" key="9">
    <source>
        <dbReference type="Proteomes" id="UP000220133"/>
    </source>
</evidence>
<protein>
    <submittedName>
        <fullName evidence="8">Secretion protein HlyD</fullName>
    </submittedName>
</protein>
<dbReference type="PANTHER" id="PTHR30386">
    <property type="entry name" value="MEMBRANE FUSION SUBUNIT OF EMRAB-TOLC MULTIDRUG EFFLUX PUMP"/>
    <property type="match status" value="1"/>
</dbReference>
<keyword evidence="9" id="KW-1185">Reference proteome</keyword>
<sequence length="383" mass="43139">MPQLFPVEVLQDSIFSWLPKVKVRSQIIYSSVVIFIILSIVALPLIKVDVSVKSAGLVRPVIEKNELRTLLAGTIEKVYAKDGDYVKKGMPILKLQEDIALSKLEQTSFDVSQREMFIHDLTILSRGGSAGLKTALYKQQYAQFNASLAEQRTLLQKLKTDYDMVYSLYRDKVLPYKDYIDKKYELNKADAAYQSLIQQQRSIWAESLNQYKQELNRLQEDKKQLTTDKEKNLVVAPVSGTLQGLAGKFAGGTLQAGELIGSISPDANLVLECYVSPKDIGYIKPGMKVKCQVDAFNYNEWGILDAKVISVDNDFTMANDQPVFKVKCSLDQTYLQLSNGVKGNLKKGMTVQARFILTKRSLYQLIYDRADEWMNPNTGKAAS</sequence>
<keyword evidence="4 6" id="KW-0472">Membrane</keyword>
<dbReference type="EMBL" id="CP023777">
    <property type="protein sequence ID" value="ATL48543.1"/>
    <property type="molecule type" value="Genomic_DNA"/>
</dbReference>
<organism evidence="8 9">
    <name type="scientific">Chitinophaga caeni</name>
    <dbReference type="NCBI Taxonomy" id="2029983"/>
    <lineage>
        <taxon>Bacteria</taxon>
        <taxon>Pseudomonadati</taxon>
        <taxon>Bacteroidota</taxon>
        <taxon>Chitinophagia</taxon>
        <taxon>Chitinophagales</taxon>
        <taxon>Chitinophagaceae</taxon>
        <taxon>Chitinophaga</taxon>
    </lineage>
</organism>
<evidence type="ECO:0000256" key="5">
    <source>
        <dbReference type="SAM" id="Coils"/>
    </source>
</evidence>
<evidence type="ECO:0000256" key="3">
    <source>
        <dbReference type="ARBA" id="ARBA00022989"/>
    </source>
</evidence>
<keyword evidence="5" id="KW-0175">Coiled coil</keyword>
<evidence type="ECO:0000256" key="2">
    <source>
        <dbReference type="ARBA" id="ARBA00022692"/>
    </source>
</evidence>
<evidence type="ECO:0000256" key="6">
    <source>
        <dbReference type="SAM" id="Phobius"/>
    </source>
</evidence>
<dbReference type="KEGG" id="cbae:COR50_16005"/>
<keyword evidence="3 6" id="KW-1133">Transmembrane helix</keyword>